<evidence type="ECO:0000313" key="2">
    <source>
        <dbReference type="Proteomes" id="UP000821845"/>
    </source>
</evidence>
<dbReference type="EMBL" id="CM023489">
    <property type="protein sequence ID" value="KAH6923187.1"/>
    <property type="molecule type" value="Genomic_DNA"/>
</dbReference>
<reference evidence="1" key="1">
    <citation type="submission" date="2020-05" db="EMBL/GenBank/DDBJ databases">
        <title>Large-scale comparative analyses of tick genomes elucidate their genetic diversity and vector capacities.</title>
        <authorList>
            <person name="Jia N."/>
            <person name="Wang J."/>
            <person name="Shi W."/>
            <person name="Du L."/>
            <person name="Sun Y."/>
            <person name="Zhan W."/>
            <person name="Jiang J."/>
            <person name="Wang Q."/>
            <person name="Zhang B."/>
            <person name="Ji P."/>
            <person name="Sakyi L.B."/>
            <person name="Cui X."/>
            <person name="Yuan T."/>
            <person name="Jiang B."/>
            <person name="Yang W."/>
            <person name="Lam T.T.-Y."/>
            <person name="Chang Q."/>
            <person name="Ding S."/>
            <person name="Wang X."/>
            <person name="Zhu J."/>
            <person name="Ruan X."/>
            <person name="Zhao L."/>
            <person name="Wei J."/>
            <person name="Que T."/>
            <person name="Du C."/>
            <person name="Cheng J."/>
            <person name="Dai P."/>
            <person name="Han X."/>
            <person name="Huang E."/>
            <person name="Gao Y."/>
            <person name="Liu J."/>
            <person name="Shao H."/>
            <person name="Ye R."/>
            <person name="Li L."/>
            <person name="Wei W."/>
            <person name="Wang X."/>
            <person name="Wang C."/>
            <person name="Yang T."/>
            <person name="Huo Q."/>
            <person name="Li W."/>
            <person name="Guo W."/>
            <person name="Chen H."/>
            <person name="Zhou L."/>
            <person name="Ni X."/>
            <person name="Tian J."/>
            <person name="Zhou Y."/>
            <person name="Sheng Y."/>
            <person name="Liu T."/>
            <person name="Pan Y."/>
            <person name="Xia L."/>
            <person name="Li J."/>
            <person name="Zhao F."/>
            <person name="Cao W."/>
        </authorList>
    </citation>
    <scope>NUCLEOTIDE SEQUENCE</scope>
    <source>
        <strain evidence="1">Hyas-2018</strain>
    </source>
</reference>
<gene>
    <name evidence="1" type="ORF">HPB50_024610</name>
</gene>
<accession>A0ACB7RMZ9</accession>
<comment type="caution">
    <text evidence="1">The sequence shown here is derived from an EMBL/GenBank/DDBJ whole genome shotgun (WGS) entry which is preliminary data.</text>
</comment>
<organism evidence="1 2">
    <name type="scientific">Hyalomma asiaticum</name>
    <name type="common">Tick</name>
    <dbReference type="NCBI Taxonomy" id="266040"/>
    <lineage>
        <taxon>Eukaryota</taxon>
        <taxon>Metazoa</taxon>
        <taxon>Ecdysozoa</taxon>
        <taxon>Arthropoda</taxon>
        <taxon>Chelicerata</taxon>
        <taxon>Arachnida</taxon>
        <taxon>Acari</taxon>
        <taxon>Parasitiformes</taxon>
        <taxon>Ixodida</taxon>
        <taxon>Ixodoidea</taxon>
        <taxon>Ixodidae</taxon>
        <taxon>Hyalomminae</taxon>
        <taxon>Hyalomma</taxon>
    </lineage>
</organism>
<keyword evidence="2" id="KW-1185">Reference proteome</keyword>
<proteinExistence type="predicted"/>
<dbReference type="Proteomes" id="UP000821845">
    <property type="component" value="Chromosome 9"/>
</dbReference>
<protein>
    <submittedName>
        <fullName evidence="1">Uncharacterized protein</fullName>
    </submittedName>
</protein>
<sequence>MSCLAADGLFLRCDRSPTVGVVRTANFVFVVRHSARTSGATPLHGQLGRLSTGQRFRAAANVSGAPCRALQVGACLGPFFHAAHSLYPRTVLTVLLSRDSIDFFGNRANVVHEDFSPQVRSILKKLWEASACHRDNGSSVQLRFDHVFIDKSTEVCFHLRPTTSTTGWLLHIESSSCLPEMTLNTTRPVVECCSLRTPVLETSPVQPRRCWNSCTTFASCSFRFPASGCTPFRSIFTTRTASLHVAYPACALAMTLSANGLQEQCRPPAIGPAIQGLLAEGDGHPCLH</sequence>
<evidence type="ECO:0000313" key="1">
    <source>
        <dbReference type="EMBL" id="KAH6923187.1"/>
    </source>
</evidence>
<name>A0ACB7RMZ9_HYAAI</name>